<dbReference type="PATRIC" id="fig|1094508.3.peg.909"/>
<dbReference type="KEGG" id="tsh:Tsac_0899"/>
<evidence type="ECO:0008006" key="3">
    <source>
        <dbReference type="Google" id="ProtNLM"/>
    </source>
</evidence>
<evidence type="ECO:0000313" key="2">
    <source>
        <dbReference type="Proteomes" id="UP000006178"/>
    </source>
</evidence>
<dbReference type="Proteomes" id="UP000006178">
    <property type="component" value="Chromosome"/>
</dbReference>
<dbReference type="InterPro" id="IPR025935">
    <property type="entry name" value="AbiH"/>
</dbReference>
<dbReference type="RefSeq" id="WP_014757819.1">
    <property type="nucleotide sequence ID" value="NC_017992.1"/>
</dbReference>
<evidence type="ECO:0000313" key="1">
    <source>
        <dbReference type="EMBL" id="AFK85915.1"/>
    </source>
</evidence>
<dbReference type="eggNOG" id="ENOG502ZARP">
    <property type="taxonomic scope" value="Bacteria"/>
</dbReference>
<gene>
    <name evidence="1" type="ordered locus">Tsac_0899</name>
</gene>
<keyword evidence="2" id="KW-1185">Reference proteome</keyword>
<organism evidence="1 2">
    <name type="scientific">Thermoanaerobacterium saccharolyticum (strain DSM 8691 / JW/SL-YS485)</name>
    <dbReference type="NCBI Taxonomy" id="1094508"/>
    <lineage>
        <taxon>Bacteria</taxon>
        <taxon>Bacillati</taxon>
        <taxon>Bacillota</taxon>
        <taxon>Clostridia</taxon>
        <taxon>Thermoanaerobacterales</taxon>
        <taxon>Thermoanaerobacteraceae</taxon>
        <taxon>Thermoanaerobacterium</taxon>
    </lineage>
</organism>
<sequence>MANLFIIGNGFDLAHKIPSSYEDFRRYLLDEYPQAKPPGYIPETTIMPDGGEEFVNEDELVGFLIDIISQAEPYGDKWSDLENSLGFLDLGYYMDDWIENDEDDNEWHEVYRHQDKAESIAKAILKITEFFSQWVGEIKINDKIPINSFKQLINVNNDYFLSFNYTKTLELLYGVKNICHIHGEQGKKIYFGHGNDEDYSEKFQMSYIGSEDALQRMQRYLRKDTTQALKENKEFFEEISQQPIHNIYSFGFSFSQVDTVYIREICNKISTENITWYFNDYDSKEKRKFYEAIVRDCGFKGTFLTYHIF</sequence>
<dbReference type="EMBL" id="CP003184">
    <property type="protein sequence ID" value="AFK85915.1"/>
    <property type="molecule type" value="Genomic_DNA"/>
</dbReference>
<reference evidence="1 2" key="1">
    <citation type="journal article" date="2014" name="Appl. Environ. Microbiol.">
        <title>Profile of Secreted Hydrolases, Associated Proteins, and SlpA in Thermoanaerobacterium saccharolyticum during the Degradation of Hemicellulose.</title>
        <authorList>
            <person name="Currie D.H."/>
            <person name="Guss A.M."/>
            <person name="Herring C.D."/>
            <person name="Giannone R.J."/>
            <person name="Johnson C.M."/>
            <person name="Lankford P.K."/>
            <person name="Brown S.D."/>
            <person name="Hettich R.L."/>
            <person name="Lynd L.R."/>
        </authorList>
    </citation>
    <scope>NUCLEOTIDE SEQUENCE [LARGE SCALE GENOMIC DNA]</scope>
    <source>
        <strain evidence="2">DSM 8691 / JW/SL-YS485</strain>
    </source>
</reference>
<dbReference type="AlphaFoldDB" id="I3VTS0"/>
<accession>I3VTS0</accession>
<dbReference type="BioCyc" id="TSAC1094508:GLMA-906-MONOMER"/>
<protein>
    <recommendedName>
        <fullName evidence="3">Bacteriophage abortive infection AbiH</fullName>
    </recommendedName>
</protein>
<name>I3VTS0_THESW</name>
<proteinExistence type="predicted"/>
<dbReference type="Pfam" id="PF14253">
    <property type="entry name" value="AbiH"/>
    <property type="match status" value="1"/>
</dbReference>